<dbReference type="NCBIfam" id="TIGR00150">
    <property type="entry name" value="T6A_YjeE"/>
    <property type="match status" value="1"/>
</dbReference>
<reference evidence="11 12" key="1">
    <citation type="submission" date="2015-11" db="EMBL/GenBank/DDBJ databases">
        <title>Description and complete genome sequence of a novel strain predominating in hypersaline microbial mats and representing a new family of the Bacteriodetes phylum.</title>
        <authorList>
            <person name="Spring S."/>
            <person name="Bunk B."/>
            <person name="Sproer C."/>
            <person name="Klenk H.-P."/>
        </authorList>
    </citation>
    <scope>NUCLEOTIDE SEQUENCE [LARGE SCALE GENOMIC DNA]</scope>
    <source>
        <strain evidence="11 12">L21-Spi-D4</strain>
    </source>
</reference>
<keyword evidence="8" id="KW-0067">ATP-binding</keyword>
<dbReference type="AlphaFoldDB" id="A0A0S2HZU6"/>
<keyword evidence="9" id="KW-0460">Magnesium</keyword>
<dbReference type="PANTHER" id="PTHR33540:SF2">
    <property type="entry name" value="TRNA THREONYLCARBAMOYLADENOSINE BIOSYNTHESIS PROTEIN TSAE"/>
    <property type="match status" value="1"/>
</dbReference>
<name>A0A0S2HZU6_9BACT</name>
<protein>
    <recommendedName>
        <fullName evidence="3">tRNA threonylcarbamoyladenosine biosynthesis protein TsaE</fullName>
    </recommendedName>
    <alternativeName>
        <fullName evidence="10">t(6)A37 threonylcarbamoyladenosine biosynthesis protein TsaE</fullName>
    </alternativeName>
</protein>
<keyword evidence="7" id="KW-0547">Nucleotide-binding</keyword>
<dbReference type="KEGG" id="blq:L21SP5_01919"/>
<proteinExistence type="inferred from homology"/>
<dbReference type="GO" id="GO:0046872">
    <property type="term" value="F:metal ion binding"/>
    <property type="evidence" value="ECO:0007669"/>
    <property type="project" value="UniProtKB-KW"/>
</dbReference>
<dbReference type="InterPro" id="IPR003442">
    <property type="entry name" value="T6A_TsaE"/>
</dbReference>
<comment type="similarity">
    <text evidence="2">Belongs to the TsaE family.</text>
</comment>
<dbReference type="SUPFAM" id="SSF52540">
    <property type="entry name" value="P-loop containing nucleoside triphosphate hydrolases"/>
    <property type="match status" value="1"/>
</dbReference>
<dbReference type="Pfam" id="PF02367">
    <property type="entry name" value="TsaE"/>
    <property type="match status" value="1"/>
</dbReference>
<dbReference type="EMBL" id="CP013118">
    <property type="protein sequence ID" value="ALO15558.1"/>
    <property type="molecule type" value="Genomic_DNA"/>
</dbReference>
<dbReference type="RefSeq" id="WP_057953006.1">
    <property type="nucleotide sequence ID" value="NZ_CP013118.1"/>
</dbReference>
<dbReference type="STRING" id="1307839.L21SP5_01919"/>
<dbReference type="GO" id="GO:0005737">
    <property type="term" value="C:cytoplasm"/>
    <property type="evidence" value="ECO:0007669"/>
    <property type="project" value="UniProtKB-SubCell"/>
</dbReference>
<dbReference type="Proteomes" id="UP000064893">
    <property type="component" value="Chromosome"/>
</dbReference>
<evidence type="ECO:0000256" key="5">
    <source>
        <dbReference type="ARBA" id="ARBA00022694"/>
    </source>
</evidence>
<dbReference type="PATRIC" id="fig|1307839.3.peg.2026"/>
<dbReference type="Gene3D" id="3.40.50.300">
    <property type="entry name" value="P-loop containing nucleotide triphosphate hydrolases"/>
    <property type="match status" value="1"/>
</dbReference>
<keyword evidence="5" id="KW-0819">tRNA processing</keyword>
<dbReference type="PANTHER" id="PTHR33540">
    <property type="entry name" value="TRNA THREONYLCARBAMOYLADENOSINE BIOSYNTHESIS PROTEIN TSAE"/>
    <property type="match status" value="1"/>
</dbReference>
<organism evidence="11 12">
    <name type="scientific">Salinivirga cyanobacteriivorans</name>
    <dbReference type="NCBI Taxonomy" id="1307839"/>
    <lineage>
        <taxon>Bacteria</taxon>
        <taxon>Pseudomonadati</taxon>
        <taxon>Bacteroidota</taxon>
        <taxon>Bacteroidia</taxon>
        <taxon>Bacteroidales</taxon>
        <taxon>Salinivirgaceae</taxon>
        <taxon>Salinivirga</taxon>
    </lineage>
</organism>
<keyword evidence="4" id="KW-0963">Cytoplasm</keyword>
<evidence type="ECO:0000313" key="11">
    <source>
        <dbReference type="EMBL" id="ALO15558.1"/>
    </source>
</evidence>
<evidence type="ECO:0000256" key="7">
    <source>
        <dbReference type="ARBA" id="ARBA00022741"/>
    </source>
</evidence>
<evidence type="ECO:0000256" key="1">
    <source>
        <dbReference type="ARBA" id="ARBA00004496"/>
    </source>
</evidence>
<dbReference type="InterPro" id="IPR027417">
    <property type="entry name" value="P-loop_NTPase"/>
</dbReference>
<evidence type="ECO:0000256" key="4">
    <source>
        <dbReference type="ARBA" id="ARBA00022490"/>
    </source>
</evidence>
<dbReference type="GO" id="GO:0002949">
    <property type="term" value="P:tRNA threonylcarbamoyladenosine modification"/>
    <property type="evidence" value="ECO:0007669"/>
    <property type="project" value="InterPro"/>
</dbReference>
<evidence type="ECO:0000256" key="3">
    <source>
        <dbReference type="ARBA" id="ARBA00019010"/>
    </source>
</evidence>
<evidence type="ECO:0000256" key="6">
    <source>
        <dbReference type="ARBA" id="ARBA00022723"/>
    </source>
</evidence>
<dbReference type="OrthoDB" id="9815896at2"/>
<evidence type="ECO:0000256" key="8">
    <source>
        <dbReference type="ARBA" id="ARBA00022840"/>
    </source>
</evidence>
<dbReference type="GO" id="GO:0005524">
    <property type="term" value="F:ATP binding"/>
    <property type="evidence" value="ECO:0007669"/>
    <property type="project" value="UniProtKB-KW"/>
</dbReference>
<keyword evidence="6" id="KW-0479">Metal-binding</keyword>
<sequence>MKKEFHIENIADLKIAARELLENTSDQTIWAFYGEMGAGKTTFIKEICQALQVKEQVASPTFNLINEYEAANGKLIYHFDFYRLNELEEAMNIGTLEYFESGELCLLEWPEKVEPILPEKIRNIYIRIIDKDQRKIKITDNE</sequence>
<evidence type="ECO:0000256" key="2">
    <source>
        <dbReference type="ARBA" id="ARBA00007599"/>
    </source>
</evidence>
<evidence type="ECO:0000256" key="9">
    <source>
        <dbReference type="ARBA" id="ARBA00022842"/>
    </source>
</evidence>
<accession>A0A0S2HZU6</accession>
<comment type="subcellular location">
    <subcellularLocation>
        <location evidence="1">Cytoplasm</location>
    </subcellularLocation>
</comment>
<keyword evidence="12" id="KW-1185">Reference proteome</keyword>
<evidence type="ECO:0000313" key="12">
    <source>
        <dbReference type="Proteomes" id="UP000064893"/>
    </source>
</evidence>
<evidence type="ECO:0000256" key="10">
    <source>
        <dbReference type="ARBA" id="ARBA00032441"/>
    </source>
</evidence>
<gene>
    <name evidence="11" type="ORF">L21SP5_01919</name>
</gene>